<organism evidence="2 3">
    <name type="scientific">Raoultella ornithinolytica</name>
    <name type="common">Klebsiella ornithinolytica</name>
    <dbReference type="NCBI Taxonomy" id="54291"/>
    <lineage>
        <taxon>Bacteria</taxon>
        <taxon>Pseudomonadati</taxon>
        <taxon>Pseudomonadota</taxon>
        <taxon>Gammaproteobacteria</taxon>
        <taxon>Enterobacterales</taxon>
        <taxon>Enterobacteriaceae</taxon>
        <taxon>Klebsiella/Raoultella group</taxon>
        <taxon>Raoultella</taxon>
    </lineage>
</organism>
<evidence type="ECO:0000313" key="2">
    <source>
        <dbReference type="EMBL" id="TCQ76288.1"/>
    </source>
</evidence>
<dbReference type="RefSeq" id="WP_132509930.1">
    <property type="nucleotide sequence ID" value="NZ_SLYQ01000001.1"/>
</dbReference>
<dbReference type="EMBL" id="SLYQ01000001">
    <property type="protein sequence ID" value="TCQ76288.1"/>
    <property type="molecule type" value="Genomic_DNA"/>
</dbReference>
<accession>A0ABD7QP15</accession>
<feature type="compositionally biased region" description="Polar residues" evidence="1">
    <location>
        <begin position="372"/>
        <end position="385"/>
    </location>
</feature>
<dbReference type="SUPFAM" id="SSF52266">
    <property type="entry name" value="SGNH hydrolase"/>
    <property type="match status" value="1"/>
</dbReference>
<proteinExistence type="predicted"/>
<comment type="caution">
    <text evidence="2">The sequence shown here is derived from an EMBL/GenBank/DDBJ whole genome shotgun (WGS) entry which is preliminary data.</text>
</comment>
<protein>
    <recommendedName>
        <fullName evidence="4">SGNH/GDSL hydrolase family protein</fullName>
    </recommendedName>
</protein>
<evidence type="ECO:0000256" key="1">
    <source>
        <dbReference type="SAM" id="MobiDB-lite"/>
    </source>
</evidence>
<evidence type="ECO:0000313" key="3">
    <source>
        <dbReference type="Proteomes" id="UP000295263"/>
    </source>
</evidence>
<sequence>MALNPPLGNTSPEVLLDNAKRLDELVNGPAATVPDRADVPLDSWRQIMAMVAAVIIEAQNSITAIGLPFTTLAEAQAAADDGKIPVGAVAWVRSTDGSSLADEYMNVGGTLQATGRKMLSYDSLKNLMPLNDKTIFLASEPGGGDFPFAENYDRLGLDANNDVIFYWKGKDFTTLLKWYFPFVSTAEFNLNGMAVSDRNILDVEDKENIEVLSQVRLFKAMDSENYPFAESFDYIAKDSMENMMWAFRGDVYFNYMKCFYSEIDVAKLSVNGVSLDVNAILPTEDAQNLTRLSNASQFQDSSAFPFNPTAWTVFDKNRDVIFRVEDYWQALEDIKELQDELAQLSPQANPLLPFADVTSGYSQIFAYNSETGDQVQVTDGESNETAPRPDGADRIVWQSDRADPPPGALFYAQLPDMTPHAYIARKKIVGWGHSFINNGAFLNRLHALTGLPVYNFGLAGQTSDAIAARQGGAPAYYAPVGGVIPESGAVTLTPAVPGPCRSLAAPVDLSCRLAGVDGTFSWDGTNAKFTRKSAGDAVAVAVLVPLYVYPITTVNVSGSIPGGTLYEEHDECMNLIWPGRNNLNQTDLIMEGVDSMVNYVKNKGQKILLLAEFNSSAEPTGSTGFNQMTELNHRYQDKYPDYYCEIAGIDIRQNFINHANPASAGDMEDVAAGLTPRSLRYDPLHPSQQINGNGGSLTPELALDYGANVNATFTRDVFNDKRWL</sequence>
<dbReference type="AlphaFoldDB" id="A0ABD7QP15"/>
<reference evidence="2 3" key="1">
    <citation type="submission" date="2019-03" db="EMBL/GenBank/DDBJ databases">
        <title>Genomic analyses of the natural microbiome of Caenorhabditis elegans.</title>
        <authorList>
            <person name="Samuel B."/>
        </authorList>
    </citation>
    <scope>NUCLEOTIDE SEQUENCE [LARGE SCALE GENOMIC DNA]</scope>
    <source>
        <strain evidence="2 3">JUb54</strain>
    </source>
</reference>
<feature type="region of interest" description="Disordered" evidence="1">
    <location>
        <begin position="372"/>
        <end position="392"/>
    </location>
</feature>
<name>A0ABD7QP15_RAOOR</name>
<gene>
    <name evidence="2" type="ORF">EC841_10197</name>
</gene>
<dbReference type="Proteomes" id="UP000295263">
    <property type="component" value="Unassembled WGS sequence"/>
</dbReference>
<evidence type="ECO:0008006" key="4">
    <source>
        <dbReference type="Google" id="ProtNLM"/>
    </source>
</evidence>